<gene>
    <name evidence="1" type="ORF">acsn021_02110</name>
</gene>
<name>A0A6S6QZF1_9FIRM</name>
<accession>A0A6S6QZF1</accession>
<sequence>MRKKKKSRRTGLGLIAIMVILVCGIVTYKRQELDHVNAKTATRVEELKKEIEVQKERAEDIVEFKAYVQTYKFIEEMAREKFNLVYKDEIILIADD</sequence>
<protein>
    <submittedName>
        <fullName evidence="1">Uncharacterized protein</fullName>
    </submittedName>
</protein>
<evidence type="ECO:0000313" key="2">
    <source>
        <dbReference type="Proteomes" id="UP000515561"/>
    </source>
</evidence>
<reference evidence="1 2" key="1">
    <citation type="journal article" date="2016" name="Int. J. Syst. Evol. Microbiol.">
        <title>Descriptions of Anaerotaenia torta gen. nov., sp. nov. and Anaerocolumna cellulosilytica gen. nov., sp. nov. isolated from a methanogenic reactor of cattle waste.</title>
        <authorList>
            <person name="Uek A."/>
            <person name="Ohtaki Y."/>
            <person name="Kaku N."/>
            <person name="Ueki K."/>
        </authorList>
    </citation>
    <scope>NUCLEOTIDE SEQUENCE [LARGE SCALE GENOMIC DNA]</scope>
    <source>
        <strain evidence="1 2">SN021</strain>
    </source>
</reference>
<organism evidence="1 2">
    <name type="scientific">Anaerocolumna cellulosilytica</name>
    <dbReference type="NCBI Taxonomy" id="433286"/>
    <lineage>
        <taxon>Bacteria</taxon>
        <taxon>Bacillati</taxon>
        <taxon>Bacillota</taxon>
        <taxon>Clostridia</taxon>
        <taxon>Lachnospirales</taxon>
        <taxon>Lachnospiraceae</taxon>
        <taxon>Anaerocolumna</taxon>
    </lineage>
</organism>
<keyword evidence="2" id="KW-1185">Reference proteome</keyword>
<dbReference type="EMBL" id="AP023367">
    <property type="protein sequence ID" value="BCJ92642.1"/>
    <property type="molecule type" value="Genomic_DNA"/>
</dbReference>
<dbReference type="RefSeq" id="WP_184093827.1">
    <property type="nucleotide sequence ID" value="NZ_AP023367.1"/>
</dbReference>
<dbReference type="Proteomes" id="UP000515561">
    <property type="component" value="Chromosome"/>
</dbReference>
<dbReference type="KEGG" id="acel:acsn021_02110"/>
<evidence type="ECO:0000313" key="1">
    <source>
        <dbReference type="EMBL" id="BCJ92642.1"/>
    </source>
</evidence>
<proteinExistence type="predicted"/>
<dbReference type="AlphaFoldDB" id="A0A6S6QZF1"/>